<keyword evidence="2" id="KW-1185">Reference proteome</keyword>
<dbReference type="SUPFAM" id="SSF48452">
    <property type="entry name" value="TPR-like"/>
    <property type="match status" value="1"/>
</dbReference>
<comment type="caution">
    <text evidence="1">The sequence shown here is derived from an EMBL/GenBank/DDBJ whole genome shotgun (WGS) entry which is preliminary data.</text>
</comment>
<dbReference type="PANTHER" id="PTHR31859">
    <property type="entry name" value="TETRATRICOPEPTIDE REPEAT PROTEIN 39 FAMILY MEMBER"/>
    <property type="match status" value="1"/>
</dbReference>
<accession>A0A9D4BAL8</accession>
<dbReference type="PANTHER" id="PTHR31859:SF9">
    <property type="entry name" value="TETRATRICOPEPTIDE REPEAT PROTEIN 39B"/>
    <property type="match status" value="1"/>
</dbReference>
<dbReference type="Proteomes" id="UP000828390">
    <property type="component" value="Unassembled WGS sequence"/>
</dbReference>
<reference evidence="1" key="1">
    <citation type="journal article" date="2019" name="bioRxiv">
        <title>The Genome of the Zebra Mussel, Dreissena polymorpha: A Resource for Invasive Species Research.</title>
        <authorList>
            <person name="McCartney M.A."/>
            <person name="Auch B."/>
            <person name="Kono T."/>
            <person name="Mallez S."/>
            <person name="Zhang Y."/>
            <person name="Obille A."/>
            <person name="Becker A."/>
            <person name="Abrahante J.E."/>
            <person name="Garbe J."/>
            <person name="Badalamenti J.P."/>
            <person name="Herman A."/>
            <person name="Mangelson H."/>
            <person name="Liachko I."/>
            <person name="Sullivan S."/>
            <person name="Sone E.D."/>
            <person name="Koren S."/>
            <person name="Silverstein K.A.T."/>
            <person name="Beckman K.B."/>
            <person name="Gohl D.M."/>
        </authorList>
    </citation>
    <scope>NUCLEOTIDE SEQUENCE</scope>
    <source>
        <strain evidence="1">Duluth1</strain>
        <tissue evidence="1">Whole animal</tissue>
    </source>
</reference>
<dbReference type="Pfam" id="PF10300">
    <property type="entry name" value="Iml2-TPR_39"/>
    <property type="match status" value="1"/>
</dbReference>
<organism evidence="1 2">
    <name type="scientific">Dreissena polymorpha</name>
    <name type="common">Zebra mussel</name>
    <name type="synonym">Mytilus polymorpha</name>
    <dbReference type="NCBI Taxonomy" id="45954"/>
    <lineage>
        <taxon>Eukaryota</taxon>
        <taxon>Metazoa</taxon>
        <taxon>Spiralia</taxon>
        <taxon>Lophotrochozoa</taxon>
        <taxon>Mollusca</taxon>
        <taxon>Bivalvia</taxon>
        <taxon>Autobranchia</taxon>
        <taxon>Heteroconchia</taxon>
        <taxon>Euheterodonta</taxon>
        <taxon>Imparidentia</taxon>
        <taxon>Neoheterodontei</taxon>
        <taxon>Myida</taxon>
        <taxon>Dreissenoidea</taxon>
        <taxon>Dreissenidae</taxon>
        <taxon>Dreissena</taxon>
    </lineage>
</organism>
<dbReference type="AlphaFoldDB" id="A0A9D4BAL8"/>
<dbReference type="EMBL" id="JAIWYP010000016">
    <property type="protein sequence ID" value="KAH3695481.1"/>
    <property type="molecule type" value="Genomic_DNA"/>
</dbReference>
<feature type="non-terminal residue" evidence="1">
    <location>
        <position position="1"/>
    </location>
</feature>
<evidence type="ECO:0000313" key="2">
    <source>
        <dbReference type="Proteomes" id="UP000828390"/>
    </source>
</evidence>
<dbReference type="InterPro" id="IPR011990">
    <property type="entry name" value="TPR-like_helical_dom_sf"/>
</dbReference>
<sequence>MATSEKQDCDSDNEEIFEDAVDNIQISSPTPSHKPCDFNGCIQDCHMALKLFLNNKFTDAKNRMEPHVDWSMYHGLGYGTIMYIQAVMTFDMNDIEAAIQAIKRSLIVCNKQRRKISIFGSFSSVASKNSYNELTTEEIHAELCYAECLLIRALLTFIQDENLISFVKGGLKIRECYRVYKDCAKILAHRRWDSDKQKHHFESGVKMGVGSFNLMISLLPSKIMKLLEFVGFSGNKQLGLKELEHGSSLFTSLRGPLCSIILIAYHTVVSYVLGLADGDIDMADRLLQPCLQHYPKGALFLFFAGRVAEIRGQINQAIEKFEESIESQQEWRQFHHLCYWELMWCH</sequence>
<dbReference type="InterPro" id="IPR019412">
    <property type="entry name" value="IML2/TPR_39"/>
</dbReference>
<name>A0A9D4BAL8_DREPO</name>
<evidence type="ECO:0000313" key="1">
    <source>
        <dbReference type="EMBL" id="KAH3695481.1"/>
    </source>
</evidence>
<gene>
    <name evidence="1" type="ORF">DPMN_082941</name>
</gene>
<proteinExistence type="predicted"/>
<evidence type="ECO:0008006" key="3">
    <source>
        <dbReference type="Google" id="ProtNLM"/>
    </source>
</evidence>
<reference evidence="1" key="2">
    <citation type="submission" date="2020-11" db="EMBL/GenBank/DDBJ databases">
        <authorList>
            <person name="McCartney M.A."/>
            <person name="Auch B."/>
            <person name="Kono T."/>
            <person name="Mallez S."/>
            <person name="Becker A."/>
            <person name="Gohl D.M."/>
            <person name="Silverstein K.A.T."/>
            <person name="Koren S."/>
            <person name="Bechman K.B."/>
            <person name="Herman A."/>
            <person name="Abrahante J.E."/>
            <person name="Garbe J."/>
        </authorList>
    </citation>
    <scope>NUCLEOTIDE SEQUENCE</scope>
    <source>
        <strain evidence="1">Duluth1</strain>
        <tissue evidence="1">Whole animal</tissue>
    </source>
</reference>
<protein>
    <recommendedName>
        <fullName evidence="3">Tetratricopeptide repeat protein 39B</fullName>
    </recommendedName>
</protein>